<sequence>MTLVKNPNLKFVNLDGFQPKECTEILSNTVPEINENFSQLAYGRRAVPKLVSEVESDDLALKTHAIINLVELFHNPEFISQGLEEDIVPKLTKLLKNSNLTIKQKTTECLSTISGYALGRTALIEENTLLNLSKAFDDEDPLVRKNAHLTFARVTSQQAGVDNILPWGSIPILVNKLPTERVDIQCIILDCLYNCIRMGPKPWIPDDPLKCDAMGVFTDLINPSAVTQVKVGTAKCIMMLSFNPEGKKRAVSGKTVPILIDSLTDLKSEVRAAVAGALMSITIDVDAKRLIVRENAIPTLMRLLDDKNESVLLNVIKTITNCAEDYRGRFQLHGCIKKVSRKIKIMEIVSKIKSTLKTQTCYDTLPQSYKLIVFDNKLLIKKALAALLLHVRIFLQSLVTDFIHLILFYYNESTLENDVEDIEHLQIFRLKELLKQNDLIPTLKVSIHPMDSLYEASKLLLKHKLHRLPLLDVSPDGQEMLLSVLTQHKILRQIALNVEDCIYLDFTPKSVGIGTYGNIATAELTTPLVDLLNTLVEKRLSSLPILDSKARENSYYDLGMPVSECLNRRSYDFEGIHRCHLSNTLGNVMDTIKDKLVHRFVVVDDNDFLLGVISLSDVLTFFTKD</sequence>
<dbReference type="PANTHER" id="PTHR15599">
    <property type="entry name" value="RTDR1"/>
    <property type="match status" value="1"/>
</dbReference>
<dbReference type="Proteomes" id="UP001211065">
    <property type="component" value="Unassembled WGS sequence"/>
</dbReference>
<proteinExistence type="predicted"/>
<feature type="domain" description="CBS" evidence="3">
    <location>
        <begin position="439"/>
        <end position="501"/>
    </location>
</feature>
<evidence type="ECO:0000313" key="5">
    <source>
        <dbReference type="Proteomes" id="UP001211065"/>
    </source>
</evidence>
<keyword evidence="5" id="KW-1185">Reference proteome</keyword>
<dbReference type="InterPro" id="IPR021133">
    <property type="entry name" value="HEAT_type_2"/>
</dbReference>
<dbReference type="SMART" id="SM00185">
    <property type="entry name" value="ARM"/>
    <property type="match status" value="3"/>
</dbReference>
<dbReference type="Pfam" id="PF00514">
    <property type="entry name" value="Arm"/>
    <property type="match status" value="1"/>
</dbReference>
<dbReference type="Gene3D" id="1.25.10.10">
    <property type="entry name" value="Leucine-rich Repeat Variant"/>
    <property type="match status" value="2"/>
</dbReference>
<reference evidence="4" key="1">
    <citation type="submission" date="2020-05" db="EMBL/GenBank/DDBJ databases">
        <title>Phylogenomic resolution of chytrid fungi.</title>
        <authorList>
            <person name="Stajich J.E."/>
            <person name="Amses K."/>
            <person name="Simmons R."/>
            <person name="Seto K."/>
            <person name="Myers J."/>
            <person name="Bonds A."/>
            <person name="Quandt C.A."/>
            <person name="Barry K."/>
            <person name="Liu P."/>
            <person name="Grigoriev I."/>
            <person name="Longcore J.E."/>
            <person name="James T.Y."/>
        </authorList>
    </citation>
    <scope>NUCLEOTIDE SEQUENCE</scope>
    <source>
        <strain evidence="4">JEL0476</strain>
    </source>
</reference>
<dbReference type="Pfam" id="PF00571">
    <property type="entry name" value="CBS"/>
    <property type="match status" value="2"/>
</dbReference>
<dbReference type="InterPro" id="IPR042856">
    <property type="entry name" value="RSP14"/>
</dbReference>
<dbReference type="InterPro" id="IPR016024">
    <property type="entry name" value="ARM-type_fold"/>
</dbReference>
<comment type="caution">
    <text evidence="4">The sequence shown here is derived from an EMBL/GenBank/DDBJ whole genome shotgun (WGS) entry which is preliminary data.</text>
</comment>
<evidence type="ECO:0000313" key="4">
    <source>
        <dbReference type="EMBL" id="KAJ3219518.1"/>
    </source>
</evidence>
<gene>
    <name evidence="4" type="primary">SNF4</name>
    <name evidence="4" type="ORF">HK099_004660</name>
</gene>
<name>A0AAD5XVG7_9FUNG</name>
<dbReference type="SMART" id="SM00116">
    <property type="entry name" value="CBS"/>
    <property type="match status" value="2"/>
</dbReference>
<dbReference type="InterPro" id="IPR000225">
    <property type="entry name" value="Armadillo"/>
</dbReference>
<dbReference type="Gene3D" id="3.10.580.10">
    <property type="entry name" value="CBS-domain"/>
    <property type="match status" value="2"/>
</dbReference>
<dbReference type="PANTHER" id="PTHR15599:SF1">
    <property type="entry name" value="RADIAL SPOKE HEAD 14 HOMOLOG"/>
    <property type="match status" value="1"/>
</dbReference>
<dbReference type="AlphaFoldDB" id="A0AAD5XVG7"/>
<dbReference type="InterPro" id="IPR000644">
    <property type="entry name" value="CBS_dom"/>
</dbReference>
<dbReference type="PROSITE" id="PS50077">
    <property type="entry name" value="HEAT_REPEAT"/>
    <property type="match status" value="1"/>
</dbReference>
<dbReference type="PROSITE" id="PS51371">
    <property type="entry name" value="CBS"/>
    <property type="match status" value="2"/>
</dbReference>
<dbReference type="InterPro" id="IPR011989">
    <property type="entry name" value="ARM-like"/>
</dbReference>
<evidence type="ECO:0000256" key="1">
    <source>
        <dbReference type="PROSITE-ProRule" id="PRU00103"/>
    </source>
</evidence>
<dbReference type="SUPFAM" id="SSF48371">
    <property type="entry name" value="ARM repeat"/>
    <property type="match status" value="1"/>
</dbReference>
<keyword evidence="2" id="KW-0129">CBS domain</keyword>
<feature type="repeat" description="HEAT" evidence="1">
    <location>
        <begin position="255"/>
        <end position="290"/>
    </location>
</feature>
<evidence type="ECO:0000259" key="3">
    <source>
        <dbReference type="PROSITE" id="PS51371"/>
    </source>
</evidence>
<dbReference type="InterPro" id="IPR046342">
    <property type="entry name" value="CBS_dom_sf"/>
</dbReference>
<protein>
    <submittedName>
        <fullName evidence="4">AMP-activated serine/threonine-protein kinase regulatory subunit</fullName>
    </submittedName>
</protein>
<organism evidence="4 5">
    <name type="scientific">Clydaea vesicula</name>
    <dbReference type="NCBI Taxonomy" id="447962"/>
    <lineage>
        <taxon>Eukaryota</taxon>
        <taxon>Fungi</taxon>
        <taxon>Fungi incertae sedis</taxon>
        <taxon>Chytridiomycota</taxon>
        <taxon>Chytridiomycota incertae sedis</taxon>
        <taxon>Chytridiomycetes</taxon>
        <taxon>Lobulomycetales</taxon>
        <taxon>Lobulomycetaceae</taxon>
        <taxon>Clydaea</taxon>
    </lineage>
</organism>
<dbReference type="SUPFAM" id="SSF54631">
    <property type="entry name" value="CBS-domain pair"/>
    <property type="match status" value="2"/>
</dbReference>
<evidence type="ECO:0000256" key="2">
    <source>
        <dbReference type="PROSITE-ProRule" id="PRU00703"/>
    </source>
</evidence>
<accession>A0AAD5XVG7</accession>
<feature type="domain" description="CBS" evidence="3">
    <location>
        <begin position="571"/>
        <end position="625"/>
    </location>
</feature>
<dbReference type="EMBL" id="JADGJW010000336">
    <property type="protein sequence ID" value="KAJ3219518.1"/>
    <property type="molecule type" value="Genomic_DNA"/>
</dbReference>